<name>A0ABP8EM77_9MICO</name>
<dbReference type="GO" id="GO:0005524">
    <property type="term" value="F:ATP binding"/>
    <property type="evidence" value="ECO:0007669"/>
    <property type="project" value="UniProtKB-KW"/>
</dbReference>
<dbReference type="InterPro" id="IPR003593">
    <property type="entry name" value="AAA+_ATPase"/>
</dbReference>
<dbReference type="Proteomes" id="UP001501586">
    <property type="component" value="Unassembled WGS sequence"/>
</dbReference>
<keyword evidence="3" id="KW-0547">Nucleotide-binding</keyword>
<evidence type="ECO:0000313" key="7">
    <source>
        <dbReference type="Proteomes" id="UP001501586"/>
    </source>
</evidence>
<comment type="caution">
    <text evidence="6">The sequence shown here is derived from an EMBL/GenBank/DDBJ whole genome shotgun (WGS) entry which is preliminary data.</text>
</comment>
<proteinExistence type="inferred from homology"/>
<dbReference type="PROSITE" id="PS50893">
    <property type="entry name" value="ABC_TRANSPORTER_2"/>
    <property type="match status" value="2"/>
</dbReference>
<evidence type="ECO:0000256" key="1">
    <source>
        <dbReference type="ARBA" id="ARBA00005417"/>
    </source>
</evidence>
<evidence type="ECO:0000256" key="4">
    <source>
        <dbReference type="ARBA" id="ARBA00022840"/>
    </source>
</evidence>
<dbReference type="InterPro" id="IPR013563">
    <property type="entry name" value="Oligopep_ABC_C"/>
</dbReference>
<dbReference type="CDD" id="cd03257">
    <property type="entry name" value="ABC_NikE_OppD_transporters"/>
    <property type="match status" value="2"/>
</dbReference>
<dbReference type="InterPro" id="IPR017871">
    <property type="entry name" value="ABC_transporter-like_CS"/>
</dbReference>
<dbReference type="InterPro" id="IPR003439">
    <property type="entry name" value="ABC_transporter-like_ATP-bd"/>
</dbReference>
<sequence>MTESLLTVQDLEISAGQRHLVHPTSFTIAAGERVGLIGESGSGKSLTSAAVMGLLPGELSARGQVKLSGTEGNLLTWSERRMARLRGRDLSMVFQEPMSALNPLMRVGEQVAEVMRIHRTANPAQAKARAVELLERVRLPDPRAAARAYPHQLSGGQRQRVMLAIAMANSPRLLICDEPTTALDVTVQAQVLDLIREAVVADGTGLLFITHDLAVVASVCERVMVMYRGRIVESGSCEQIFTDPQHEYTRGLLAASDLTATDDRGRLFTIASAARYRSHASGDGAMTDAEADAGSASRAAPVDLATGEPLIEVSELVKTYSRTRTSLFGRADRVEALRGISLSIPAGRRFGIVGESGSGKSTLLKILSGLEPPTTGSVQVGGVHVESATSAQLRSMREDLQIVFQDPFASLDPRMKVADIIAEPLVPMRVPERKRRERVAETLAAVGLEPESAHRFPHQFSGGQRQRISIARALVCRPRILVADEPVSALDVSVRAQVLNLLTDLVDEYQLTLVFVSHDLGVVRHLCSDVAVMKSGEIVETGDVESIYTNPQHPYTASLVAATPSLEDAFAAS</sequence>
<dbReference type="PANTHER" id="PTHR43776:SF7">
    <property type="entry name" value="D,D-DIPEPTIDE TRANSPORT ATP-BINDING PROTEIN DDPF-RELATED"/>
    <property type="match status" value="1"/>
</dbReference>
<gene>
    <name evidence="6" type="ORF">GCM10022261_26030</name>
</gene>
<dbReference type="RefSeq" id="WP_236866658.1">
    <property type="nucleotide sequence ID" value="NZ_BAABAZ010000007.1"/>
</dbReference>
<dbReference type="Pfam" id="PF08352">
    <property type="entry name" value="oligo_HPY"/>
    <property type="match status" value="2"/>
</dbReference>
<evidence type="ECO:0000259" key="5">
    <source>
        <dbReference type="PROSITE" id="PS50893"/>
    </source>
</evidence>
<dbReference type="NCBIfam" id="NF007739">
    <property type="entry name" value="PRK10419.1"/>
    <property type="match status" value="2"/>
</dbReference>
<dbReference type="SUPFAM" id="SSF52540">
    <property type="entry name" value="P-loop containing nucleoside triphosphate hydrolases"/>
    <property type="match status" value="2"/>
</dbReference>
<keyword evidence="2" id="KW-0813">Transport</keyword>
<keyword evidence="4 6" id="KW-0067">ATP-binding</keyword>
<reference evidence="7" key="1">
    <citation type="journal article" date="2019" name="Int. J. Syst. Evol. Microbiol.">
        <title>The Global Catalogue of Microorganisms (GCM) 10K type strain sequencing project: providing services to taxonomists for standard genome sequencing and annotation.</title>
        <authorList>
            <consortium name="The Broad Institute Genomics Platform"/>
            <consortium name="The Broad Institute Genome Sequencing Center for Infectious Disease"/>
            <person name="Wu L."/>
            <person name="Ma J."/>
        </authorList>
    </citation>
    <scope>NUCLEOTIDE SEQUENCE [LARGE SCALE GENOMIC DNA]</scope>
    <source>
        <strain evidence="7">JCM 17458</strain>
    </source>
</reference>
<dbReference type="Pfam" id="PF00005">
    <property type="entry name" value="ABC_tran"/>
    <property type="match status" value="2"/>
</dbReference>
<dbReference type="Gene3D" id="3.40.50.300">
    <property type="entry name" value="P-loop containing nucleotide triphosphate hydrolases"/>
    <property type="match status" value="2"/>
</dbReference>
<protein>
    <submittedName>
        <fullName evidence="6">ABC transporter ATP-binding protein</fullName>
    </submittedName>
</protein>
<dbReference type="InterPro" id="IPR027417">
    <property type="entry name" value="P-loop_NTPase"/>
</dbReference>
<dbReference type="NCBIfam" id="NF008453">
    <property type="entry name" value="PRK11308.1"/>
    <property type="match status" value="2"/>
</dbReference>
<feature type="domain" description="ABC transporter" evidence="5">
    <location>
        <begin position="311"/>
        <end position="560"/>
    </location>
</feature>
<dbReference type="InterPro" id="IPR050319">
    <property type="entry name" value="ABC_transp_ATP-bind"/>
</dbReference>
<organism evidence="6 7">
    <name type="scientific">Brevibacterium daeguense</name>
    <dbReference type="NCBI Taxonomy" id="909936"/>
    <lineage>
        <taxon>Bacteria</taxon>
        <taxon>Bacillati</taxon>
        <taxon>Actinomycetota</taxon>
        <taxon>Actinomycetes</taxon>
        <taxon>Micrococcales</taxon>
        <taxon>Brevibacteriaceae</taxon>
        <taxon>Brevibacterium</taxon>
    </lineage>
</organism>
<evidence type="ECO:0000256" key="3">
    <source>
        <dbReference type="ARBA" id="ARBA00022741"/>
    </source>
</evidence>
<accession>A0ABP8EM77</accession>
<dbReference type="PANTHER" id="PTHR43776">
    <property type="entry name" value="TRANSPORT ATP-BINDING PROTEIN"/>
    <property type="match status" value="1"/>
</dbReference>
<dbReference type="EMBL" id="BAABAZ010000007">
    <property type="protein sequence ID" value="GAA4285072.1"/>
    <property type="molecule type" value="Genomic_DNA"/>
</dbReference>
<dbReference type="PROSITE" id="PS00211">
    <property type="entry name" value="ABC_TRANSPORTER_1"/>
    <property type="match status" value="2"/>
</dbReference>
<comment type="similarity">
    <text evidence="1">Belongs to the ABC transporter superfamily.</text>
</comment>
<dbReference type="SMART" id="SM00382">
    <property type="entry name" value="AAA"/>
    <property type="match status" value="2"/>
</dbReference>
<feature type="domain" description="ABC transporter" evidence="5">
    <location>
        <begin position="6"/>
        <end position="253"/>
    </location>
</feature>
<evidence type="ECO:0000313" key="6">
    <source>
        <dbReference type="EMBL" id="GAA4285072.1"/>
    </source>
</evidence>
<keyword evidence="7" id="KW-1185">Reference proteome</keyword>
<evidence type="ECO:0000256" key="2">
    <source>
        <dbReference type="ARBA" id="ARBA00022448"/>
    </source>
</evidence>